<protein>
    <submittedName>
        <fullName evidence="1">Uncharacterized protein</fullName>
    </submittedName>
</protein>
<evidence type="ECO:0000313" key="1">
    <source>
        <dbReference type="EMBL" id="BBM54571.1"/>
    </source>
</evidence>
<dbReference type="Proteomes" id="UP000321944">
    <property type="component" value="Chromosome"/>
</dbReference>
<dbReference type="EMBL" id="AP019841">
    <property type="protein sequence ID" value="BBM54571.1"/>
    <property type="molecule type" value="Genomic_DNA"/>
</dbReference>
<reference evidence="1 2" key="1">
    <citation type="submission" date="2019-07" db="EMBL/GenBank/DDBJ databases">
        <title>Complete Genome Sequence of Leptotrichia wadei Strain JMUB3936.</title>
        <authorList>
            <person name="Watanabe S."/>
            <person name="Cui L."/>
        </authorList>
    </citation>
    <scope>NUCLEOTIDE SEQUENCE [LARGE SCALE GENOMIC DNA]</scope>
    <source>
        <strain evidence="1 2">JMUB3936</strain>
    </source>
</reference>
<sequence>MEPFTISYSEHGKAGAFQLFPVDKIDIKYDKLDILLNPRTDLILREKREHYERLDRRICNNKKIYRKILRRTRQKSFDRNVKYER</sequence>
<dbReference type="AlphaFoldDB" id="A0A510KUZ4"/>
<proteinExistence type="predicted"/>
<accession>A0A510KUZ4</accession>
<gene>
    <name evidence="1" type="ORF">JMUB3936_0855</name>
</gene>
<evidence type="ECO:0000313" key="2">
    <source>
        <dbReference type="Proteomes" id="UP000321944"/>
    </source>
</evidence>
<dbReference type="OrthoDB" id="81123at2"/>
<organism evidence="1 2">
    <name type="scientific">Leptotrichia wadei</name>
    <dbReference type="NCBI Taxonomy" id="157687"/>
    <lineage>
        <taxon>Bacteria</taxon>
        <taxon>Fusobacteriati</taxon>
        <taxon>Fusobacteriota</taxon>
        <taxon>Fusobacteriia</taxon>
        <taxon>Fusobacteriales</taxon>
        <taxon>Leptotrichiaceae</taxon>
        <taxon>Leptotrichia</taxon>
    </lineage>
</organism>
<name>A0A510KUZ4_9FUSO</name>